<evidence type="ECO:0000256" key="3">
    <source>
        <dbReference type="SAM" id="Coils"/>
    </source>
</evidence>
<dbReference type="Proteomes" id="UP000254575">
    <property type="component" value="Unassembled WGS sequence"/>
</dbReference>
<sequence>MTNNSTNPSQTFLDNEQLDEQCVRSLASSLDIHSSQSVLNFGSKAQQELTSVADAMLKNVQIKDSGQAGELLTQMVLTLKGLQNAQEELKKKNGFWAKLFGKTQEPILAFMQKFTTVSDQVDAISNRLESQKQNLLIDINRLDRLYEVTLKHYRELAHFIAAGEAAKRHADEVTLPVLKERAEKNNTMENAQVLRDYQSQRDELERRLQDLLLTRQVAMQSLPSIRLIQENDKGLVNKINTTLVNTVPLWRQQLAQSLAIHRSSEAAQALKASSDLTNELLLKNAENLQMANRETREQIERGVFDIQAVEEANRRLIATIEESIELNANAQKAREDVKQRLQEAEAQLKSTLKHAAE</sequence>
<gene>
    <name evidence="4" type="ORF">NCTC10717_01964</name>
</gene>
<organism evidence="4 5">
    <name type="scientific">Suttonella indologenes</name>
    <dbReference type="NCBI Taxonomy" id="13276"/>
    <lineage>
        <taxon>Bacteria</taxon>
        <taxon>Pseudomonadati</taxon>
        <taxon>Pseudomonadota</taxon>
        <taxon>Gammaproteobacteria</taxon>
        <taxon>Cardiobacteriales</taxon>
        <taxon>Cardiobacteriaceae</taxon>
        <taxon>Suttonella</taxon>
    </lineage>
</organism>
<dbReference type="PIRSF" id="PIRSF026508">
    <property type="entry name" value="TelA"/>
    <property type="match status" value="1"/>
</dbReference>
<evidence type="ECO:0000313" key="4">
    <source>
        <dbReference type="EMBL" id="SUO98223.1"/>
    </source>
</evidence>
<name>A0A380N265_9GAMM</name>
<dbReference type="EMBL" id="UHIA01000004">
    <property type="protein sequence ID" value="SUO98223.1"/>
    <property type="molecule type" value="Genomic_DNA"/>
</dbReference>
<feature type="coiled-coil region" evidence="3">
    <location>
        <begin position="194"/>
        <end position="221"/>
    </location>
</feature>
<keyword evidence="3" id="KW-0175">Coiled coil</keyword>
<reference evidence="4 5" key="1">
    <citation type="submission" date="2018-06" db="EMBL/GenBank/DDBJ databases">
        <authorList>
            <consortium name="Pathogen Informatics"/>
            <person name="Doyle S."/>
        </authorList>
    </citation>
    <scope>NUCLEOTIDE SEQUENCE [LARGE SCALE GENOMIC DNA]</scope>
    <source>
        <strain evidence="4 5">NCTC10717</strain>
    </source>
</reference>
<proteinExistence type="inferred from homology"/>
<evidence type="ECO:0000256" key="2">
    <source>
        <dbReference type="PIRNR" id="PIRNR026508"/>
    </source>
</evidence>
<dbReference type="RefSeq" id="WP_115219078.1">
    <property type="nucleotide sequence ID" value="NZ_UHIA01000004.1"/>
</dbReference>
<keyword evidence="5" id="KW-1185">Reference proteome</keyword>
<dbReference type="PANTHER" id="PTHR38432">
    <property type="entry name" value="TELA-LIKE PROTEIN SAOUHSC_01408"/>
    <property type="match status" value="1"/>
</dbReference>
<dbReference type="Pfam" id="PF05816">
    <property type="entry name" value="TelA"/>
    <property type="match status" value="1"/>
</dbReference>
<comment type="similarity">
    <text evidence="1 2">Belongs to the TelA family.</text>
</comment>
<dbReference type="OrthoDB" id="9768858at2"/>
<accession>A0A380N265</accession>
<evidence type="ECO:0000256" key="1">
    <source>
        <dbReference type="ARBA" id="ARBA00005541"/>
    </source>
</evidence>
<dbReference type="InterPro" id="IPR008863">
    <property type="entry name" value="Toxic_anion-R_TelA"/>
</dbReference>
<evidence type="ECO:0000313" key="5">
    <source>
        <dbReference type="Proteomes" id="UP000254575"/>
    </source>
</evidence>
<dbReference type="PANTHER" id="PTHR38432:SF1">
    <property type="entry name" value="TELA-LIKE PROTEIN SAOUHSC_01408"/>
    <property type="match status" value="1"/>
</dbReference>
<protein>
    <submittedName>
        <fullName evidence="4">TelA-like protein SA1238</fullName>
    </submittedName>
</protein>
<dbReference type="AlphaFoldDB" id="A0A380N265"/>
<feature type="coiled-coil region" evidence="3">
    <location>
        <begin position="278"/>
        <end position="354"/>
    </location>
</feature>